<dbReference type="EMBL" id="KN847523">
    <property type="protein sequence ID" value="KIV90784.1"/>
    <property type="molecule type" value="Genomic_DNA"/>
</dbReference>
<dbReference type="Proteomes" id="UP000054302">
    <property type="component" value="Unassembled WGS sequence"/>
</dbReference>
<keyword evidence="5" id="KW-0812">Transmembrane</keyword>
<protein>
    <recommendedName>
        <fullName evidence="12">Mitochondrial import receptor subunit TOM40</fullName>
    </recommendedName>
</protein>
<evidence type="ECO:0000256" key="6">
    <source>
        <dbReference type="ARBA" id="ARBA00022787"/>
    </source>
</evidence>
<dbReference type="GO" id="GO:0005741">
    <property type="term" value="C:mitochondrial outer membrane"/>
    <property type="evidence" value="ECO:0007669"/>
    <property type="project" value="UniProtKB-SubCell"/>
</dbReference>
<dbReference type="GO" id="GO:0008320">
    <property type="term" value="F:protein transmembrane transporter activity"/>
    <property type="evidence" value="ECO:0007669"/>
    <property type="project" value="InterPro"/>
</dbReference>
<evidence type="ECO:0000256" key="3">
    <source>
        <dbReference type="ARBA" id="ARBA00022448"/>
    </source>
</evidence>
<dbReference type="HOGENOM" id="CLU_042174_0_0_1"/>
<dbReference type="AlphaFoldDB" id="A0A0D1Z9U1"/>
<evidence type="ECO:0000313" key="11">
    <source>
        <dbReference type="Proteomes" id="UP000054302"/>
    </source>
</evidence>
<proteinExistence type="inferred from homology"/>
<evidence type="ECO:0000256" key="1">
    <source>
        <dbReference type="ARBA" id="ARBA00004374"/>
    </source>
</evidence>
<dbReference type="OMA" id="TRFNYRW"/>
<dbReference type="InterPro" id="IPR037930">
    <property type="entry name" value="Tom40"/>
</dbReference>
<keyword evidence="11" id="KW-1185">Reference proteome</keyword>
<dbReference type="CDD" id="cd07305">
    <property type="entry name" value="Porin3_Tom40"/>
    <property type="match status" value="1"/>
</dbReference>
<dbReference type="InterPro" id="IPR027246">
    <property type="entry name" value="Porin_Euk/Tom40"/>
</dbReference>
<dbReference type="PANTHER" id="PTHR10802">
    <property type="entry name" value="MITOCHONDRIAL IMPORT RECEPTOR SUBUNIT TOM40"/>
    <property type="match status" value="1"/>
</dbReference>
<evidence type="ECO:0000256" key="5">
    <source>
        <dbReference type="ARBA" id="ARBA00022692"/>
    </source>
</evidence>
<keyword evidence="6" id="KW-1000">Mitochondrion outer membrane</keyword>
<evidence type="ECO:0000256" key="7">
    <source>
        <dbReference type="ARBA" id="ARBA00022927"/>
    </source>
</evidence>
<dbReference type="GO" id="GO:0030150">
    <property type="term" value="P:protein import into mitochondrial matrix"/>
    <property type="evidence" value="ECO:0007669"/>
    <property type="project" value="InterPro"/>
</dbReference>
<comment type="similarity">
    <text evidence="2">Belongs to the Tom40 family.</text>
</comment>
<dbReference type="Gene3D" id="2.40.160.10">
    <property type="entry name" value="Porin"/>
    <property type="match status" value="1"/>
</dbReference>
<sequence length="361" mass="39200">MATIAGEEKPFYSNALSFLVDNALAIAITDTYSNLSEKRKLLGLENPGTVDGIAREVQKDVLLSNFMFSGLRCDLQKVFSIAPLFRLQHGFAMGSQALPPWQLMALYGTSNVFLQAAYASDKSLTAWGNLRWSPKFVTKTQTAIDPRQSQTMVQFDNEYTGDDFSASIKAISPSILDGGLTGIVIGSYLQSVTPRLALGLEGVWQRPALNARPETAVSYAARYKGTDWIASAQYLAQGSLNTSYWRRLTDKVEAGVDCQLQFAPGMGQGLFGGIRREGTTTVGVKYSFAASVYRAQIDSAGKCGVVLEKRVAPPVTLTFAAEIDQWKNTHKLGLAVSLEGAPEELQEIAERADPNALPPPL</sequence>
<evidence type="ECO:0000256" key="4">
    <source>
        <dbReference type="ARBA" id="ARBA00022452"/>
    </source>
</evidence>
<evidence type="ECO:0000256" key="8">
    <source>
        <dbReference type="ARBA" id="ARBA00023128"/>
    </source>
</evidence>
<dbReference type="RefSeq" id="XP_016222358.1">
    <property type="nucleotide sequence ID" value="XM_016370065.1"/>
</dbReference>
<reference evidence="10 11" key="1">
    <citation type="submission" date="2015-01" db="EMBL/GenBank/DDBJ databases">
        <title>The Genome Sequence of Exophiala mesophila CBS40295.</title>
        <authorList>
            <consortium name="The Broad Institute Genomics Platform"/>
            <person name="Cuomo C."/>
            <person name="de Hoog S."/>
            <person name="Gorbushina A."/>
            <person name="Stielow B."/>
            <person name="Teixiera M."/>
            <person name="Abouelleil A."/>
            <person name="Chapman S.B."/>
            <person name="Priest M."/>
            <person name="Young S.K."/>
            <person name="Wortman J."/>
            <person name="Nusbaum C."/>
            <person name="Birren B."/>
        </authorList>
    </citation>
    <scope>NUCLEOTIDE SEQUENCE [LARGE SCALE GENOMIC DNA]</scope>
    <source>
        <strain evidence="10 11">CBS 40295</strain>
    </source>
</reference>
<name>A0A0D1Z9U1_EXOME</name>
<evidence type="ECO:0000256" key="9">
    <source>
        <dbReference type="ARBA" id="ARBA00023136"/>
    </source>
</evidence>
<accession>A0A0D1Z9U1</accession>
<evidence type="ECO:0000256" key="2">
    <source>
        <dbReference type="ARBA" id="ARBA00010510"/>
    </source>
</evidence>
<keyword evidence="7" id="KW-0653">Protein transport</keyword>
<keyword evidence="4" id="KW-1134">Transmembrane beta strand</keyword>
<gene>
    <name evidence="10" type="ORF">PV10_05392</name>
</gene>
<dbReference type="InterPro" id="IPR023614">
    <property type="entry name" value="Porin_dom_sf"/>
</dbReference>
<evidence type="ECO:0008006" key="12">
    <source>
        <dbReference type="Google" id="ProtNLM"/>
    </source>
</evidence>
<keyword evidence="3" id="KW-0813">Transport</keyword>
<evidence type="ECO:0000313" key="10">
    <source>
        <dbReference type="EMBL" id="KIV90784.1"/>
    </source>
</evidence>
<dbReference type="Pfam" id="PF01459">
    <property type="entry name" value="Porin_3"/>
    <property type="match status" value="1"/>
</dbReference>
<comment type="subcellular location">
    <subcellularLocation>
        <location evidence="1">Mitochondrion outer membrane</location>
        <topology evidence="1">Multi-pass membrane protein</topology>
    </subcellularLocation>
</comment>
<dbReference type="OrthoDB" id="19656at2759"/>
<organism evidence="10 11">
    <name type="scientific">Exophiala mesophila</name>
    <name type="common">Black yeast-like fungus</name>
    <dbReference type="NCBI Taxonomy" id="212818"/>
    <lineage>
        <taxon>Eukaryota</taxon>
        <taxon>Fungi</taxon>
        <taxon>Dikarya</taxon>
        <taxon>Ascomycota</taxon>
        <taxon>Pezizomycotina</taxon>
        <taxon>Eurotiomycetes</taxon>
        <taxon>Chaetothyriomycetidae</taxon>
        <taxon>Chaetothyriales</taxon>
        <taxon>Herpotrichiellaceae</taxon>
        <taxon>Exophiala</taxon>
    </lineage>
</organism>
<dbReference type="STRING" id="212818.A0A0D1Z9U1"/>
<keyword evidence="8" id="KW-0496">Mitochondrion</keyword>
<dbReference type="GeneID" id="27323237"/>
<dbReference type="VEuPathDB" id="FungiDB:PV10_05392"/>
<keyword evidence="9" id="KW-0472">Membrane</keyword>